<evidence type="ECO:0000256" key="1">
    <source>
        <dbReference type="SAM" id="Coils"/>
    </source>
</evidence>
<sequence>MCEENEENMENTNSEDERINLPEKRKRRKPVWMRDYETGVGLFEEENEELEQLTQEIQQLAMFVSNDPTTFEEAAKSQKWLPPCDSCRNDTL</sequence>
<organism evidence="3 4">
    <name type="scientific">Vicia faba</name>
    <name type="common">Broad bean</name>
    <name type="synonym">Faba vulgaris</name>
    <dbReference type="NCBI Taxonomy" id="3906"/>
    <lineage>
        <taxon>Eukaryota</taxon>
        <taxon>Viridiplantae</taxon>
        <taxon>Streptophyta</taxon>
        <taxon>Embryophyta</taxon>
        <taxon>Tracheophyta</taxon>
        <taxon>Spermatophyta</taxon>
        <taxon>Magnoliopsida</taxon>
        <taxon>eudicotyledons</taxon>
        <taxon>Gunneridae</taxon>
        <taxon>Pentapetalae</taxon>
        <taxon>rosids</taxon>
        <taxon>fabids</taxon>
        <taxon>Fabales</taxon>
        <taxon>Fabaceae</taxon>
        <taxon>Papilionoideae</taxon>
        <taxon>50 kb inversion clade</taxon>
        <taxon>NPAAA clade</taxon>
        <taxon>Hologalegina</taxon>
        <taxon>IRL clade</taxon>
        <taxon>Fabeae</taxon>
        <taxon>Vicia</taxon>
    </lineage>
</organism>
<dbReference type="AlphaFoldDB" id="A0AAV1B0Y0"/>
<evidence type="ECO:0000313" key="4">
    <source>
        <dbReference type="Proteomes" id="UP001157006"/>
    </source>
</evidence>
<reference evidence="3 4" key="1">
    <citation type="submission" date="2023-01" db="EMBL/GenBank/DDBJ databases">
        <authorList>
            <person name="Kreplak J."/>
        </authorList>
    </citation>
    <scope>NUCLEOTIDE SEQUENCE [LARGE SCALE GENOMIC DNA]</scope>
</reference>
<protein>
    <submittedName>
        <fullName evidence="3">Uncharacterized protein</fullName>
    </submittedName>
</protein>
<dbReference type="Proteomes" id="UP001157006">
    <property type="component" value="Chromosome 6"/>
</dbReference>
<gene>
    <name evidence="3" type="ORF">VFH_VI006440</name>
</gene>
<dbReference type="EMBL" id="OX451741">
    <property type="protein sequence ID" value="CAI8615966.1"/>
    <property type="molecule type" value="Genomic_DNA"/>
</dbReference>
<feature type="coiled-coil region" evidence="1">
    <location>
        <begin position="33"/>
        <end position="63"/>
    </location>
</feature>
<proteinExistence type="predicted"/>
<evidence type="ECO:0000256" key="2">
    <source>
        <dbReference type="SAM" id="MobiDB-lite"/>
    </source>
</evidence>
<keyword evidence="1" id="KW-0175">Coiled coil</keyword>
<accession>A0AAV1B0Y0</accession>
<feature type="region of interest" description="Disordered" evidence="2">
    <location>
        <begin position="1"/>
        <end position="22"/>
    </location>
</feature>
<keyword evidence="4" id="KW-1185">Reference proteome</keyword>
<name>A0AAV1B0Y0_VICFA</name>
<evidence type="ECO:0000313" key="3">
    <source>
        <dbReference type="EMBL" id="CAI8615966.1"/>
    </source>
</evidence>